<dbReference type="Proteomes" id="UP000232722">
    <property type="component" value="Unassembled WGS sequence"/>
</dbReference>
<reference evidence="2 3" key="1">
    <citation type="submission" date="2016-04" db="EMBL/GenBank/DDBJ databases">
        <title>Genome analyses suggest a sexual origin of heterokaryosis in a supposedly ancient asexual fungus.</title>
        <authorList>
            <person name="Ropars J."/>
            <person name="Sedzielewska K."/>
            <person name="Noel J."/>
            <person name="Charron P."/>
            <person name="Farinelli L."/>
            <person name="Marton T."/>
            <person name="Kruger M."/>
            <person name="Pelin A."/>
            <person name="Brachmann A."/>
            <person name="Corradi N."/>
        </authorList>
    </citation>
    <scope>NUCLEOTIDE SEQUENCE [LARGE SCALE GENOMIC DNA]</scope>
    <source>
        <strain evidence="2 3">A5</strain>
    </source>
</reference>
<dbReference type="AlphaFoldDB" id="A0A2N0PTG4"/>
<feature type="region of interest" description="Disordered" evidence="1">
    <location>
        <begin position="204"/>
        <end position="244"/>
    </location>
</feature>
<protein>
    <submittedName>
        <fullName evidence="2">Uncharacterized protein</fullName>
    </submittedName>
</protein>
<sequence length="244" mass="29982">MYNHKKEFDWQTTLEFISNRVEFSKRQSGNKDTYERSYRIKNLLKDQPTYDTLYRRNTNKIDDNKCIRCENKEIEDWDHIWICEDNDFNLNEIIYESIHKFELQLKESNQNDNVVTLRNYNIEFINILESPSIILRGKSRIWELIRGIYNNKFNDLTKKKEEQNLIKKLWRFTYNEIKNRIWIPRCDEVKRLEEKADIKKIDLRKRKNDPPNDLDRNNIIDSNERKINKKRKTTKNIEKDRKNS</sequence>
<dbReference type="VEuPathDB" id="FungiDB:RhiirFUN_003865"/>
<evidence type="ECO:0000313" key="3">
    <source>
        <dbReference type="Proteomes" id="UP000232722"/>
    </source>
</evidence>
<organism evidence="2 3">
    <name type="scientific">Rhizophagus irregularis</name>
    <dbReference type="NCBI Taxonomy" id="588596"/>
    <lineage>
        <taxon>Eukaryota</taxon>
        <taxon>Fungi</taxon>
        <taxon>Fungi incertae sedis</taxon>
        <taxon>Mucoromycota</taxon>
        <taxon>Glomeromycotina</taxon>
        <taxon>Glomeromycetes</taxon>
        <taxon>Glomerales</taxon>
        <taxon>Glomeraceae</taxon>
        <taxon>Rhizophagus</taxon>
    </lineage>
</organism>
<proteinExistence type="predicted"/>
<evidence type="ECO:0000313" key="2">
    <source>
        <dbReference type="EMBL" id="PKC10132.1"/>
    </source>
</evidence>
<dbReference type="VEuPathDB" id="FungiDB:RhiirA1_464808"/>
<accession>A0A2N0PTG4</accession>
<feature type="compositionally biased region" description="Basic and acidic residues" evidence="1">
    <location>
        <begin position="235"/>
        <end position="244"/>
    </location>
</feature>
<dbReference type="VEuPathDB" id="FungiDB:FUN_019780"/>
<reference evidence="2 3" key="2">
    <citation type="submission" date="2017-09" db="EMBL/GenBank/DDBJ databases">
        <title>Extensive intraspecific genome diversity in a model arbuscular mycorrhizal fungus.</title>
        <authorList>
            <person name="Chen E.C."/>
            <person name="Morin E."/>
            <person name="Beaudet D."/>
            <person name="Noel J."/>
            <person name="Ndikumana S."/>
            <person name="Charron P."/>
            <person name="St-Onge C."/>
            <person name="Giorgi J."/>
            <person name="Grigoriev I.V."/>
            <person name="Roux C."/>
            <person name="Martin F.M."/>
            <person name="Corradi N."/>
        </authorList>
    </citation>
    <scope>NUCLEOTIDE SEQUENCE [LARGE SCALE GENOMIC DNA]</scope>
    <source>
        <strain evidence="2 3">A5</strain>
    </source>
</reference>
<dbReference type="EMBL" id="LLXJ01000404">
    <property type="protein sequence ID" value="PKC10132.1"/>
    <property type="molecule type" value="Genomic_DNA"/>
</dbReference>
<name>A0A2N0PTG4_9GLOM</name>
<feature type="compositionally biased region" description="Basic and acidic residues" evidence="1">
    <location>
        <begin position="208"/>
        <end position="226"/>
    </location>
</feature>
<evidence type="ECO:0000256" key="1">
    <source>
        <dbReference type="SAM" id="MobiDB-lite"/>
    </source>
</evidence>
<gene>
    <name evidence="2" type="ORF">RhiirA5_374905</name>
</gene>
<comment type="caution">
    <text evidence="2">The sequence shown here is derived from an EMBL/GenBank/DDBJ whole genome shotgun (WGS) entry which is preliminary data.</text>
</comment>